<gene>
    <name evidence="10" type="ORF">SAMN05661010_01321</name>
</gene>
<dbReference type="OrthoDB" id="9807890at2"/>
<evidence type="ECO:0000256" key="4">
    <source>
        <dbReference type="ARBA" id="ARBA00022801"/>
    </source>
</evidence>
<evidence type="ECO:0000256" key="7">
    <source>
        <dbReference type="ARBA" id="ARBA00033210"/>
    </source>
</evidence>
<dbReference type="Proteomes" id="UP000198654">
    <property type="component" value="Unassembled WGS sequence"/>
</dbReference>
<dbReference type="PANTHER" id="PTHR40942:SF4">
    <property type="entry name" value="CYTOCHROME C5"/>
    <property type="match status" value="1"/>
</dbReference>
<sequence>MTTYAIGDLQGCHAEFVALLERLDFDARRDRLWLAGDLINRGPDSLACLREVHALGEAVSVVLGNHDLHLLAIARGGMSHKRSDTLQAILDAPDCDALLDWLQSQPLWIDDGLDDPDRLTVMTHAGLPPWWSVARARELAGEVESTLRGNRAGGFLEHMYGDAPRRWRDDLEGADRLRAIVNIFTRMRFIAADGTLDFAAKAGLDATPAGFAPWFTYPRDDDPRMLFGHWAALGGQTPGAVVRAEALDTGCVWGGSLTALDLTSGERIGEPCQTRHGPS</sequence>
<reference evidence="10 11" key="1">
    <citation type="submission" date="2016-10" db="EMBL/GenBank/DDBJ databases">
        <authorList>
            <person name="de Groot N.N."/>
        </authorList>
    </citation>
    <scope>NUCLEOTIDE SEQUENCE [LARGE SCALE GENOMIC DNA]</scope>
    <source>
        <strain evidence="10 11">DSM 14789</strain>
    </source>
</reference>
<dbReference type="PIRSF" id="PIRSF000903">
    <property type="entry name" value="B5n-ttraPtase_sm"/>
    <property type="match status" value="1"/>
</dbReference>
<dbReference type="InterPro" id="IPR004617">
    <property type="entry name" value="ApaH"/>
</dbReference>
<dbReference type="NCBIfam" id="NF001204">
    <property type="entry name" value="PRK00166.1"/>
    <property type="match status" value="1"/>
</dbReference>
<dbReference type="NCBIfam" id="TIGR00668">
    <property type="entry name" value="apaH"/>
    <property type="match status" value="1"/>
</dbReference>
<organism evidence="10 11">
    <name type="scientific">Modicisalibacter muralis</name>
    <dbReference type="NCBI Taxonomy" id="119000"/>
    <lineage>
        <taxon>Bacteria</taxon>
        <taxon>Pseudomonadati</taxon>
        <taxon>Pseudomonadota</taxon>
        <taxon>Gammaproteobacteria</taxon>
        <taxon>Oceanospirillales</taxon>
        <taxon>Halomonadaceae</taxon>
        <taxon>Modicisalibacter</taxon>
    </lineage>
</organism>
<dbReference type="STRING" id="119000.SAMN05661010_01321"/>
<dbReference type="GO" id="GO:0008803">
    <property type="term" value="F:bis(5'-nucleosyl)-tetraphosphatase (symmetrical) activity"/>
    <property type="evidence" value="ECO:0007669"/>
    <property type="project" value="UniProtKB-EC"/>
</dbReference>
<comment type="function">
    <text evidence="1">Hydrolyzes diadenosine 5',5'''-P1,P4-tetraphosphate to yield ADP.</text>
</comment>
<feature type="domain" description="Calcineurin-like phosphoesterase" evidence="9">
    <location>
        <begin position="1"/>
        <end position="109"/>
    </location>
</feature>
<evidence type="ECO:0000256" key="8">
    <source>
        <dbReference type="ARBA" id="ARBA00049417"/>
    </source>
</evidence>
<evidence type="ECO:0000313" key="10">
    <source>
        <dbReference type="EMBL" id="SDL28214.1"/>
    </source>
</evidence>
<accession>A0A1G9ITU1</accession>
<protein>
    <recommendedName>
        <fullName evidence="3">bis(5'-nucleosyl)-tetraphosphatase (symmetrical)</fullName>
        <ecNumber evidence="3">3.6.1.41</ecNumber>
    </recommendedName>
    <alternativeName>
        <fullName evidence="6">Ap4A hydrolase</fullName>
    </alternativeName>
    <alternativeName>
        <fullName evidence="5">Diadenosine 5',5'''-P1,P4-tetraphosphate pyrophosphohydrolase</fullName>
    </alternativeName>
    <alternativeName>
        <fullName evidence="7">Diadenosine tetraphosphatase</fullName>
    </alternativeName>
</protein>
<dbReference type="SUPFAM" id="SSF56300">
    <property type="entry name" value="Metallo-dependent phosphatases"/>
    <property type="match status" value="1"/>
</dbReference>
<evidence type="ECO:0000256" key="1">
    <source>
        <dbReference type="ARBA" id="ARBA00003413"/>
    </source>
</evidence>
<dbReference type="InterPro" id="IPR004843">
    <property type="entry name" value="Calcineurin-like_PHP"/>
</dbReference>
<dbReference type="CDD" id="cd07422">
    <property type="entry name" value="MPP_ApaH"/>
    <property type="match status" value="1"/>
</dbReference>
<comment type="similarity">
    <text evidence="2">Belongs to the Ap4A hydrolase family.</text>
</comment>
<evidence type="ECO:0000256" key="3">
    <source>
        <dbReference type="ARBA" id="ARBA00012506"/>
    </source>
</evidence>
<dbReference type="InterPro" id="IPR029052">
    <property type="entry name" value="Metallo-depent_PP-like"/>
</dbReference>
<evidence type="ECO:0000256" key="5">
    <source>
        <dbReference type="ARBA" id="ARBA00031248"/>
    </source>
</evidence>
<name>A0A1G9ITU1_9GAMM</name>
<comment type="catalytic activity">
    <reaction evidence="8">
        <text>P(1),P(4)-bis(5'-adenosyl) tetraphosphate + H2O = 2 ADP + 2 H(+)</text>
        <dbReference type="Rhea" id="RHEA:24252"/>
        <dbReference type="ChEBI" id="CHEBI:15377"/>
        <dbReference type="ChEBI" id="CHEBI:15378"/>
        <dbReference type="ChEBI" id="CHEBI:58141"/>
        <dbReference type="ChEBI" id="CHEBI:456216"/>
        <dbReference type="EC" id="3.6.1.41"/>
    </reaction>
</comment>
<dbReference type="AlphaFoldDB" id="A0A1G9ITU1"/>
<evidence type="ECO:0000256" key="6">
    <source>
        <dbReference type="ARBA" id="ARBA00032248"/>
    </source>
</evidence>
<dbReference type="EC" id="3.6.1.41" evidence="3"/>
<keyword evidence="4" id="KW-0378">Hydrolase</keyword>
<dbReference type="Gene3D" id="3.60.21.10">
    <property type="match status" value="1"/>
</dbReference>
<evidence type="ECO:0000313" key="11">
    <source>
        <dbReference type="Proteomes" id="UP000198654"/>
    </source>
</evidence>
<proteinExistence type="inferred from homology"/>
<dbReference type="RefSeq" id="WP_089726720.1">
    <property type="nucleotide sequence ID" value="NZ_FNGI01000002.1"/>
</dbReference>
<dbReference type="EMBL" id="FNGI01000002">
    <property type="protein sequence ID" value="SDL28214.1"/>
    <property type="molecule type" value="Genomic_DNA"/>
</dbReference>
<evidence type="ECO:0000256" key="2">
    <source>
        <dbReference type="ARBA" id="ARBA00005419"/>
    </source>
</evidence>
<evidence type="ECO:0000259" key="9">
    <source>
        <dbReference type="Pfam" id="PF00149"/>
    </source>
</evidence>
<dbReference type="Pfam" id="PF00149">
    <property type="entry name" value="Metallophos"/>
    <property type="match status" value="1"/>
</dbReference>
<keyword evidence="11" id="KW-1185">Reference proteome</keyword>
<dbReference type="PANTHER" id="PTHR40942">
    <property type="match status" value="1"/>
</dbReference>